<dbReference type="Gene3D" id="1.25.40.10">
    <property type="entry name" value="Tetratricopeptide repeat domain"/>
    <property type="match status" value="2"/>
</dbReference>
<dbReference type="Pfam" id="PF13424">
    <property type="entry name" value="TPR_12"/>
    <property type="match status" value="1"/>
</dbReference>
<dbReference type="OrthoDB" id="7464126at2759"/>
<evidence type="ECO:0000259" key="4">
    <source>
        <dbReference type="Pfam" id="PF22939"/>
    </source>
</evidence>
<keyword evidence="8" id="KW-1185">Reference proteome</keyword>
<dbReference type="EMBL" id="CAJRGZ010000010">
    <property type="protein sequence ID" value="CAG5137499.1"/>
    <property type="molecule type" value="Genomic_DNA"/>
</dbReference>
<dbReference type="InterPro" id="IPR011990">
    <property type="entry name" value="TPR-like_helical_dom_sf"/>
</dbReference>
<dbReference type="InterPro" id="IPR027417">
    <property type="entry name" value="P-loop_NTPase"/>
</dbReference>
<dbReference type="PANTHER" id="PTHR10039">
    <property type="entry name" value="AMELOGENIN"/>
    <property type="match status" value="1"/>
</dbReference>
<dbReference type="Gene3D" id="3.40.50.300">
    <property type="entry name" value="P-loop containing nucleotide triphosphate hydrolases"/>
    <property type="match status" value="1"/>
</dbReference>
<feature type="domain" description="GPI inositol-deacylase winged helix" evidence="4">
    <location>
        <begin position="566"/>
        <end position="656"/>
    </location>
</feature>
<keyword evidence="3" id="KW-1133">Transmembrane helix</keyword>
<dbReference type="RefSeq" id="XP_043163663.1">
    <property type="nucleotide sequence ID" value="XM_043307728.1"/>
</dbReference>
<evidence type="ECO:0000256" key="3">
    <source>
        <dbReference type="SAM" id="Phobius"/>
    </source>
</evidence>
<keyword evidence="3" id="KW-0812">Transmembrane</keyword>
<dbReference type="SUPFAM" id="SSF48452">
    <property type="entry name" value="TPR-like"/>
    <property type="match status" value="1"/>
</dbReference>
<keyword evidence="1" id="KW-0677">Repeat</keyword>
<gene>
    <name evidence="7" type="ORF">ALTATR162_LOCUS135</name>
</gene>
<evidence type="ECO:0000259" key="5">
    <source>
        <dbReference type="Pfam" id="PF24809"/>
    </source>
</evidence>
<evidence type="ECO:0000313" key="8">
    <source>
        <dbReference type="Proteomes" id="UP000676310"/>
    </source>
</evidence>
<sequence>MDLGRLRMSSSPQSMISASTTLVESSLANESSKLHSPNEKPPNDYTYEKNIQDAWKTAKETVESKCTPEQRKLFTGAATADDVLTTLRTLETRQKSRLSFRWVKKLTPFLDSVKLYDGAMKTYCNTGVGELALLWGSITLVLDIAGRFVGCFDRFLDTLSLLGENLPRINEYTALFENHKRLRDVLSYIYVDLLNFCVFVVTFFRRKGISMFWRVLWSDMESRTKHIVESIIRHKTLADVEANAVAIMEAKIGREEAIVQHLAFKVRELVKWLAPADVEGTLELLAKTRLPDSGDWFVQGDTVQSWILGKTKVLWIRGIPGCGKSTLCSSLIDQLRSDEVTTQNGPATVGFFCDGSSPTKRSSLAVVKSLLAQIISKFPECVDLAFDSMVQSGQERATSLRQLSELLQTILTCRPNGLSFRIIIDAWDECEDGETTAFLDTLLTLAKEHSSVGLLLSSRNETHIRSKLKYYNSIEVTPSLIQNDLDRYIQVALAQPPLSTLHNNPLQAKITTVLRDKADGQFLWVRLMIDNLRRATHLWNLEDIINSLPKGLERAYGRVLERLLTQDTVRQETAHRLFMLLTSSERPLSMAELSAALCIRDKATTLSALDQFLDFDMFLDEVCGCLVQVVRDGEDREARVNFVHITVKQFLTGPDEVWDFQAKEIAKFRVREQDSHDFLAGICIGQMSYSKLGANEVAKKSTKQLHNEYPFLQYASTQWATHLTKAGPPTQAKLSWILEFLQSQNMKLHLERSAQEKTSTQSLTITQSQLNMWIASSKTNEPEVSELRNCFRTQYERMILECENELGIGHPQTLETMHQFAMLLHYEGRWSDAEPLYRKVLVNRRSLYGIGSLSALDTAYELAIVLRRLGNTEDSKELQTEVLEGRTALLGENDPATLLSEDELGQALKELRLLDESVAMSRQTLTRKIAMFGKNDVRTLRTANLLAAILKDVGIKLREEGSDSAAQETFEECESLCLTCLKGREAIYGPGHPEVCAVTNMLGIVSMLQNKLVESEHWHQQTLEGRIKVFGPHSPPTQQTMRNLIRLLVAQLKTVEAAELQAKLRASLGINGTLLRRASWASYKSLTQA</sequence>
<evidence type="ECO:0000313" key="7">
    <source>
        <dbReference type="EMBL" id="CAG5137499.1"/>
    </source>
</evidence>
<dbReference type="Pfam" id="PF24809">
    <property type="entry name" value="DUF7708"/>
    <property type="match status" value="1"/>
</dbReference>
<dbReference type="AlphaFoldDB" id="A0A8J2N114"/>
<dbReference type="InterPro" id="IPR056125">
    <property type="entry name" value="DUF7708"/>
</dbReference>
<accession>A0A8J2N114</accession>
<evidence type="ECO:0000259" key="6">
    <source>
        <dbReference type="Pfam" id="PF24883"/>
    </source>
</evidence>
<feature type="transmembrane region" description="Helical" evidence="3">
    <location>
        <begin position="185"/>
        <end position="204"/>
    </location>
</feature>
<dbReference type="Pfam" id="PF22939">
    <property type="entry name" value="WHD_GPIID"/>
    <property type="match status" value="1"/>
</dbReference>
<feature type="domain" description="DUF7708" evidence="5">
    <location>
        <begin position="106"/>
        <end position="239"/>
    </location>
</feature>
<reference evidence="7" key="1">
    <citation type="submission" date="2021-05" db="EMBL/GenBank/DDBJ databases">
        <authorList>
            <person name="Stam R."/>
        </authorList>
    </citation>
    <scope>NUCLEOTIDE SEQUENCE</scope>
    <source>
        <strain evidence="7">CS162</strain>
    </source>
</reference>
<evidence type="ECO:0008006" key="9">
    <source>
        <dbReference type="Google" id="ProtNLM"/>
    </source>
</evidence>
<evidence type="ECO:0000256" key="1">
    <source>
        <dbReference type="ARBA" id="ARBA00022737"/>
    </source>
</evidence>
<dbReference type="InterPro" id="IPR054471">
    <property type="entry name" value="GPIID_WHD"/>
</dbReference>
<evidence type="ECO:0000256" key="2">
    <source>
        <dbReference type="SAM" id="MobiDB-lite"/>
    </source>
</evidence>
<protein>
    <recommendedName>
        <fullName evidence="9">NACHT domain-containing protein</fullName>
    </recommendedName>
</protein>
<keyword evidence="3" id="KW-0472">Membrane</keyword>
<dbReference type="Pfam" id="PF24883">
    <property type="entry name" value="NPHP3_N"/>
    <property type="match status" value="1"/>
</dbReference>
<name>A0A8J2N114_9PLEO</name>
<comment type="caution">
    <text evidence="7">The sequence shown here is derived from an EMBL/GenBank/DDBJ whole genome shotgun (WGS) entry which is preliminary data.</text>
</comment>
<dbReference type="InterPro" id="IPR056884">
    <property type="entry name" value="NPHP3-like_N"/>
</dbReference>
<dbReference type="Proteomes" id="UP000676310">
    <property type="component" value="Unassembled WGS sequence"/>
</dbReference>
<dbReference type="GeneID" id="67012674"/>
<dbReference type="Pfam" id="PF13374">
    <property type="entry name" value="TPR_10"/>
    <property type="match status" value="2"/>
</dbReference>
<feature type="region of interest" description="Disordered" evidence="2">
    <location>
        <begin position="1"/>
        <end position="22"/>
    </location>
</feature>
<dbReference type="PANTHER" id="PTHR10039:SF14">
    <property type="entry name" value="NACHT DOMAIN-CONTAINING PROTEIN"/>
    <property type="match status" value="1"/>
</dbReference>
<feature type="compositionally biased region" description="Low complexity" evidence="2">
    <location>
        <begin position="9"/>
        <end position="19"/>
    </location>
</feature>
<feature type="domain" description="Nephrocystin 3-like N-terminal" evidence="6">
    <location>
        <begin position="293"/>
        <end position="459"/>
    </location>
</feature>
<organism evidence="7 8">
    <name type="scientific">Alternaria atra</name>
    <dbReference type="NCBI Taxonomy" id="119953"/>
    <lineage>
        <taxon>Eukaryota</taxon>
        <taxon>Fungi</taxon>
        <taxon>Dikarya</taxon>
        <taxon>Ascomycota</taxon>
        <taxon>Pezizomycotina</taxon>
        <taxon>Dothideomycetes</taxon>
        <taxon>Pleosporomycetidae</taxon>
        <taxon>Pleosporales</taxon>
        <taxon>Pleosporineae</taxon>
        <taxon>Pleosporaceae</taxon>
        <taxon>Alternaria</taxon>
        <taxon>Alternaria sect. Ulocladioides</taxon>
    </lineage>
</organism>
<dbReference type="SUPFAM" id="SSF52540">
    <property type="entry name" value="P-loop containing nucleoside triphosphate hydrolases"/>
    <property type="match status" value="1"/>
</dbReference>
<proteinExistence type="predicted"/>